<evidence type="ECO:0000259" key="7">
    <source>
        <dbReference type="SMART" id="SM00853"/>
    </source>
</evidence>
<dbReference type="CDD" id="cd16926">
    <property type="entry name" value="HATPase_MutL-MLH-PMS-like"/>
    <property type="match status" value="1"/>
</dbReference>
<gene>
    <name evidence="5 9" type="primary">mutL</name>
    <name evidence="9" type="ORF">ACFSVN_07045</name>
</gene>
<proteinExistence type="inferred from homology"/>
<dbReference type="SUPFAM" id="SSF55874">
    <property type="entry name" value="ATPase domain of HSP90 chaperone/DNA topoisomerase II/histidine kinase"/>
    <property type="match status" value="1"/>
</dbReference>
<reference evidence="10" key="1">
    <citation type="journal article" date="2019" name="Int. J. Syst. Evol. Microbiol.">
        <title>The Global Catalogue of Microorganisms (GCM) 10K type strain sequencing project: providing services to taxonomists for standard genome sequencing and annotation.</title>
        <authorList>
            <consortium name="The Broad Institute Genomics Platform"/>
            <consortium name="The Broad Institute Genome Sequencing Center for Infectious Disease"/>
            <person name="Wu L."/>
            <person name="Ma J."/>
        </authorList>
    </citation>
    <scope>NUCLEOTIDE SEQUENCE [LARGE SCALE GENOMIC DNA]</scope>
    <source>
        <strain evidence="10">KCTC 52042</strain>
    </source>
</reference>
<comment type="similarity">
    <text evidence="1 5">Belongs to the DNA mismatch repair MutL/HexB family.</text>
</comment>
<organism evidence="9 10">
    <name type="scientific">Gracilimonas halophila</name>
    <dbReference type="NCBI Taxonomy" id="1834464"/>
    <lineage>
        <taxon>Bacteria</taxon>
        <taxon>Pseudomonadati</taxon>
        <taxon>Balneolota</taxon>
        <taxon>Balneolia</taxon>
        <taxon>Balneolales</taxon>
        <taxon>Balneolaceae</taxon>
        <taxon>Gracilimonas</taxon>
    </lineage>
</organism>
<keyword evidence="3 5" id="KW-0227">DNA damage</keyword>
<dbReference type="Proteomes" id="UP001597460">
    <property type="component" value="Unassembled WGS sequence"/>
</dbReference>
<dbReference type="GO" id="GO:0004519">
    <property type="term" value="F:endonuclease activity"/>
    <property type="evidence" value="ECO:0007669"/>
    <property type="project" value="UniProtKB-KW"/>
</dbReference>
<keyword evidence="10" id="KW-1185">Reference proteome</keyword>
<dbReference type="SMART" id="SM01340">
    <property type="entry name" value="DNA_mis_repair"/>
    <property type="match status" value="1"/>
</dbReference>
<evidence type="ECO:0000256" key="6">
    <source>
        <dbReference type="SAM" id="MobiDB-lite"/>
    </source>
</evidence>
<keyword evidence="9" id="KW-0540">Nuclease</keyword>
<dbReference type="CDD" id="cd00782">
    <property type="entry name" value="MutL_Trans"/>
    <property type="match status" value="1"/>
</dbReference>
<dbReference type="PANTHER" id="PTHR10073">
    <property type="entry name" value="DNA MISMATCH REPAIR PROTEIN MLH, PMS, MUTL"/>
    <property type="match status" value="1"/>
</dbReference>
<feature type="domain" description="DNA mismatch repair protein S5" evidence="8">
    <location>
        <begin position="215"/>
        <end position="333"/>
    </location>
</feature>
<evidence type="ECO:0000313" key="9">
    <source>
        <dbReference type="EMBL" id="MFD2532197.1"/>
    </source>
</evidence>
<dbReference type="SUPFAM" id="SSF118116">
    <property type="entry name" value="DNA mismatch repair protein MutL"/>
    <property type="match status" value="1"/>
</dbReference>
<dbReference type="NCBIfam" id="TIGR00585">
    <property type="entry name" value="mutl"/>
    <property type="match status" value="1"/>
</dbReference>
<evidence type="ECO:0000256" key="3">
    <source>
        <dbReference type="ARBA" id="ARBA00022763"/>
    </source>
</evidence>
<dbReference type="HAMAP" id="MF_00149">
    <property type="entry name" value="DNA_mis_repair"/>
    <property type="match status" value="1"/>
</dbReference>
<protein>
    <recommendedName>
        <fullName evidence="2 5">DNA mismatch repair protein MutL</fullName>
    </recommendedName>
</protein>
<dbReference type="InterPro" id="IPR036890">
    <property type="entry name" value="HATPase_C_sf"/>
</dbReference>
<dbReference type="InterPro" id="IPR020667">
    <property type="entry name" value="DNA_mismatch_repair_MutL"/>
</dbReference>
<dbReference type="InterPro" id="IPR014721">
    <property type="entry name" value="Ribsml_uS5_D2-typ_fold_subgr"/>
</dbReference>
<comment type="caution">
    <text evidence="9">The sequence shown here is derived from an EMBL/GenBank/DDBJ whole genome shotgun (WGS) entry which is preliminary data.</text>
</comment>
<evidence type="ECO:0000313" key="10">
    <source>
        <dbReference type="Proteomes" id="UP001597460"/>
    </source>
</evidence>
<comment type="function">
    <text evidence="5">This protein is involved in the repair of mismatches in DNA. It is required for dam-dependent methyl-directed DNA mismatch repair. May act as a 'molecular matchmaker', a protein that promotes the formation of a stable complex between two or more DNA-binding proteins in an ATP-dependent manner without itself being part of a final effector complex.</text>
</comment>
<dbReference type="Pfam" id="PF01119">
    <property type="entry name" value="DNA_mis_repair"/>
    <property type="match status" value="1"/>
</dbReference>
<feature type="region of interest" description="Disordered" evidence="6">
    <location>
        <begin position="363"/>
        <end position="392"/>
    </location>
</feature>
<dbReference type="Pfam" id="PF08676">
    <property type="entry name" value="MutL_C"/>
    <property type="match status" value="1"/>
</dbReference>
<dbReference type="InterPro" id="IPR002099">
    <property type="entry name" value="MutL/Mlh/PMS"/>
</dbReference>
<dbReference type="InterPro" id="IPR037198">
    <property type="entry name" value="MutL_C_sf"/>
</dbReference>
<keyword evidence="4 5" id="KW-0234">DNA repair</keyword>
<dbReference type="PANTHER" id="PTHR10073:SF12">
    <property type="entry name" value="DNA MISMATCH REPAIR PROTEIN MLH1"/>
    <property type="match status" value="1"/>
</dbReference>
<dbReference type="EMBL" id="JBHULI010000024">
    <property type="protein sequence ID" value="MFD2532197.1"/>
    <property type="molecule type" value="Genomic_DNA"/>
</dbReference>
<evidence type="ECO:0000259" key="8">
    <source>
        <dbReference type="SMART" id="SM01340"/>
    </source>
</evidence>
<dbReference type="RefSeq" id="WP_390300429.1">
    <property type="nucleotide sequence ID" value="NZ_JBHULI010000024.1"/>
</dbReference>
<accession>A0ABW5JLB7</accession>
<dbReference type="Gene3D" id="3.30.565.10">
    <property type="entry name" value="Histidine kinase-like ATPase, C-terminal domain"/>
    <property type="match status" value="1"/>
</dbReference>
<keyword evidence="9" id="KW-0255">Endonuclease</keyword>
<dbReference type="InterPro" id="IPR013507">
    <property type="entry name" value="DNA_mismatch_S5_2-like"/>
</dbReference>
<evidence type="ECO:0000256" key="2">
    <source>
        <dbReference type="ARBA" id="ARBA00021975"/>
    </source>
</evidence>
<dbReference type="Gene3D" id="3.30.1370.100">
    <property type="entry name" value="MutL, C-terminal domain, regulatory subdomain"/>
    <property type="match status" value="1"/>
</dbReference>
<sequence length="616" mass="69239">MSDTHISDSIIHQLPPEISNKIAAGEVIQRPASVVKELLDNAIDAGADQLKILIQNAGRTLIQVSDNGCGMSKEDLPLCFERHATSKINSVDDLFKIRTLGFRGEAMASIASVSQVTVKTKRAGDENGWEFEVWGGEEREIKPTATDDGTTIAVRNLFFNVPARRQFLKTDVTELRHILRTIQYAALASTDVAFYVEADGDVIYDLPIQDLKDRVTQIFGSSYKASLIEFGEETSYVKIHGFASDPKLAKKSRGEQFLFVNGRPFQHRYLTHVILSLYDAWTRNNEYPFYALFFDIDPSKVDVNVHPAKMEVKFEDERSVIQLARSVVNRALNKHFQVPDIQPNEDTFLSDDPTKGFDSGFSFNRPKTSQGEGGGFHMSSRINNRSDTVKGRGGEFSEQLYGGRTFQQGNEEDDLQTFQSGTEPKDNVTQDKGFWQLHNTYILTQTRTGLTVIDQHLAHKRIIYEKAINATEEALPSTQQLLFAQTLELSASDYTLLKELHSIIQRMGFSVQLLSGNTAMINGVPADIEIGNEEEVLISMLHQYQELGQKVKLEAREKLAIAFAAKAAIPRGKKLTELEMESLVDQLFACEQPYLDPLKKPTISYIPLDEIQARFR</sequence>
<dbReference type="InterPro" id="IPR042121">
    <property type="entry name" value="MutL_C_regsub"/>
</dbReference>
<dbReference type="Pfam" id="PF13589">
    <property type="entry name" value="HATPase_c_3"/>
    <property type="match status" value="1"/>
</dbReference>
<dbReference type="SMART" id="SM00853">
    <property type="entry name" value="MutL_C"/>
    <property type="match status" value="1"/>
</dbReference>
<dbReference type="Gene3D" id="3.30.1540.20">
    <property type="entry name" value="MutL, C-terminal domain, dimerisation subdomain"/>
    <property type="match status" value="1"/>
</dbReference>
<dbReference type="InterPro" id="IPR020568">
    <property type="entry name" value="Ribosomal_Su5_D2-typ_SF"/>
</dbReference>
<evidence type="ECO:0000256" key="4">
    <source>
        <dbReference type="ARBA" id="ARBA00023204"/>
    </source>
</evidence>
<dbReference type="Gene3D" id="3.30.230.10">
    <property type="match status" value="1"/>
</dbReference>
<dbReference type="InterPro" id="IPR042120">
    <property type="entry name" value="MutL_C_dimsub"/>
</dbReference>
<evidence type="ECO:0000256" key="5">
    <source>
        <dbReference type="HAMAP-Rule" id="MF_00149"/>
    </source>
</evidence>
<feature type="domain" description="MutL C-terminal dimerisation" evidence="7">
    <location>
        <begin position="433"/>
        <end position="575"/>
    </location>
</feature>
<dbReference type="SUPFAM" id="SSF54211">
    <property type="entry name" value="Ribosomal protein S5 domain 2-like"/>
    <property type="match status" value="1"/>
</dbReference>
<evidence type="ECO:0000256" key="1">
    <source>
        <dbReference type="ARBA" id="ARBA00006082"/>
    </source>
</evidence>
<dbReference type="InterPro" id="IPR014790">
    <property type="entry name" value="MutL_C"/>
</dbReference>
<name>A0ABW5JLB7_9BACT</name>
<dbReference type="InterPro" id="IPR038973">
    <property type="entry name" value="MutL/Mlh/Pms-like"/>
</dbReference>
<keyword evidence="9" id="KW-0378">Hydrolase</keyword>